<accession>A0A9P5X222</accession>
<reference evidence="2" key="1">
    <citation type="submission" date="2020-11" db="EMBL/GenBank/DDBJ databases">
        <authorList>
            <consortium name="DOE Joint Genome Institute"/>
            <person name="Ahrendt S."/>
            <person name="Riley R."/>
            <person name="Andreopoulos W."/>
            <person name="Labutti K."/>
            <person name="Pangilinan J."/>
            <person name="Ruiz-Duenas F.J."/>
            <person name="Barrasa J.M."/>
            <person name="Sanchez-Garcia M."/>
            <person name="Camarero S."/>
            <person name="Miyauchi S."/>
            <person name="Serrano A."/>
            <person name="Linde D."/>
            <person name="Babiker R."/>
            <person name="Drula E."/>
            <person name="Ayuso-Fernandez I."/>
            <person name="Pacheco R."/>
            <person name="Padilla G."/>
            <person name="Ferreira P."/>
            <person name="Barriuso J."/>
            <person name="Kellner H."/>
            <person name="Castanera R."/>
            <person name="Alfaro M."/>
            <person name="Ramirez L."/>
            <person name="Pisabarro A.G."/>
            <person name="Kuo A."/>
            <person name="Tritt A."/>
            <person name="Lipzen A."/>
            <person name="He G."/>
            <person name="Yan M."/>
            <person name="Ng V."/>
            <person name="Cullen D."/>
            <person name="Martin F."/>
            <person name="Rosso M.-N."/>
            <person name="Henrissat B."/>
            <person name="Hibbett D."/>
            <person name="Martinez A.T."/>
            <person name="Grigoriev I.V."/>
        </authorList>
    </citation>
    <scope>NUCLEOTIDE SEQUENCE</scope>
    <source>
        <strain evidence="2">MF-IS2</strain>
    </source>
</reference>
<sequence length="54" mass="6154">MIYPTTKQPSPITSLEPKRKQGQNTPGPENPHSPKNIRMPTHHIYKNPQPQSPK</sequence>
<feature type="compositionally biased region" description="Polar residues" evidence="1">
    <location>
        <begin position="1"/>
        <end position="13"/>
    </location>
</feature>
<dbReference type="EMBL" id="MU151685">
    <property type="protein sequence ID" value="KAF9442184.1"/>
    <property type="molecule type" value="Genomic_DNA"/>
</dbReference>
<evidence type="ECO:0000256" key="1">
    <source>
        <dbReference type="SAM" id="MobiDB-lite"/>
    </source>
</evidence>
<organism evidence="2 3">
    <name type="scientific">Macrolepiota fuliginosa MF-IS2</name>
    <dbReference type="NCBI Taxonomy" id="1400762"/>
    <lineage>
        <taxon>Eukaryota</taxon>
        <taxon>Fungi</taxon>
        <taxon>Dikarya</taxon>
        <taxon>Basidiomycota</taxon>
        <taxon>Agaricomycotina</taxon>
        <taxon>Agaricomycetes</taxon>
        <taxon>Agaricomycetidae</taxon>
        <taxon>Agaricales</taxon>
        <taxon>Agaricineae</taxon>
        <taxon>Agaricaceae</taxon>
        <taxon>Macrolepiota</taxon>
    </lineage>
</organism>
<comment type="caution">
    <text evidence="2">The sequence shown here is derived from an EMBL/GenBank/DDBJ whole genome shotgun (WGS) entry which is preliminary data.</text>
</comment>
<protein>
    <submittedName>
        <fullName evidence="2">Uncharacterized protein</fullName>
    </submittedName>
</protein>
<evidence type="ECO:0000313" key="3">
    <source>
        <dbReference type="Proteomes" id="UP000807342"/>
    </source>
</evidence>
<proteinExistence type="predicted"/>
<name>A0A9P5X222_9AGAR</name>
<dbReference type="AlphaFoldDB" id="A0A9P5X222"/>
<feature type="region of interest" description="Disordered" evidence="1">
    <location>
        <begin position="1"/>
        <end position="54"/>
    </location>
</feature>
<dbReference type="Proteomes" id="UP000807342">
    <property type="component" value="Unassembled WGS sequence"/>
</dbReference>
<evidence type="ECO:0000313" key="2">
    <source>
        <dbReference type="EMBL" id="KAF9442184.1"/>
    </source>
</evidence>
<gene>
    <name evidence="2" type="ORF">P691DRAFT_811240</name>
</gene>
<keyword evidence="3" id="KW-1185">Reference proteome</keyword>